<name>A0A151A479_9STAP</name>
<comment type="caution">
    <text evidence="2">The sequence shown here is derived from an EMBL/GenBank/DDBJ whole genome shotgun (WGS) entry which is preliminary data.</text>
</comment>
<dbReference type="SUPFAM" id="SSF54593">
    <property type="entry name" value="Glyoxalase/Bleomycin resistance protein/Dihydroxybiphenyl dioxygenase"/>
    <property type="match status" value="1"/>
</dbReference>
<dbReference type="Proteomes" id="UP000075418">
    <property type="component" value="Unassembled WGS sequence"/>
</dbReference>
<dbReference type="RefSeq" id="WP_061854248.1">
    <property type="nucleotide sequence ID" value="NZ_LUGM01000002.1"/>
</dbReference>
<dbReference type="PROSITE" id="PS51819">
    <property type="entry name" value="VOC"/>
    <property type="match status" value="1"/>
</dbReference>
<protein>
    <recommendedName>
        <fullName evidence="1">VOC domain-containing protein</fullName>
    </recommendedName>
</protein>
<dbReference type="InterPro" id="IPR029068">
    <property type="entry name" value="Glyas_Bleomycin-R_OHBP_Dase"/>
</dbReference>
<sequence length="126" mass="14794">MKLTNIRLLTDNFEEMFDFYHDILKVTCVFGERQGVYADFDFDGTYLSLFDKQLMAEALEFKDFFGNEDNHTQIIIIEADNLENLYNALKSKVKVLDEPTEQQAWGIKCFHVCDPDGNLIEFYKEL</sequence>
<evidence type="ECO:0000313" key="3">
    <source>
        <dbReference type="Proteomes" id="UP000075418"/>
    </source>
</evidence>
<feature type="domain" description="VOC" evidence="1">
    <location>
        <begin position="2"/>
        <end position="125"/>
    </location>
</feature>
<evidence type="ECO:0000313" key="2">
    <source>
        <dbReference type="EMBL" id="KYH14025.1"/>
    </source>
</evidence>
<dbReference type="InterPro" id="IPR037523">
    <property type="entry name" value="VOC_core"/>
</dbReference>
<dbReference type="InterPro" id="IPR004360">
    <property type="entry name" value="Glyas_Fos-R_dOase_dom"/>
</dbReference>
<dbReference type="EMBL" id="LUGM01000002">
    <property type="protein sequence ID" value="KYH14025.1"/>
    <property type="molecule type" value="Genomic_DNA"/>
</dbReference>
<dbReference type="AlphaFoldDB" id="A0A151A479"/>
<evidence type="ECO:0000259" key="1">
    <source>
        <dbReference type="PROSITE" id="PS51819"/>
    </source>
</evidence>
<gene>
    <name evidence="2" type="ORF">A0131_04315</name>
</gene>
<reference evidence="2 3" key="1">
    <citation type="submission" date="2016-02" db="EMBL/GenBank/DDBJ databases">
        <title>Draft genome sequence of hydrocarbon degrading Staphylococcus saprophyticus Strain CNV2, isolated from crude-oil contaminated soil from Noonmati Oil Refinery, Guwahati, Assam, India.</title>
        <authorList>
            <person name="Mukherjee A."/>
            <person name="Chettri B."/>
            <person name="Langpoklakpam J."/>
            <person name="Singh A.K."/>
            <person name="Chattopadhyay D.J."/>
        </authorList>
    </citation>
    <scope>NUCLEOTIDE SEQUENCE [LARGE SCALE GENOMIC DNA]</scope>
    <source>
        <strain evidence="2 3">CNV2</strain>
    </source>
</reference>
<accession>A0A151A479</accession>
<proteinExistence type="predicted"/>
<dbReference type="Gene3D" id="3.10.180.10">
    <property type="entry name" value="2,3-Dihydroxybiphenyl 1,2-Dioxygenase, domain 1"/>
    <property type="match status" value="1"/>
</dbReference>
<organism evidence="2 3">
    <name type="scientific">Staphylococcus kloosii</name>
    <dbReference type="NCBI Taxonomy" id="29384"/>
    <lineage>
        <taxon>Bacteria</taxon>
        <taxon>Bacillati</taxon>
        <taxon>Bacillota</taxon>
        <taxon>Bacilli</taxon>
        <taxon>Bacillales</taxon>
        <taxon>Staphylococcaceae</taxon>
        <taxon>Staphylococcus</taxon>
    </lineage>
</organism>
<dbReference type="Pfam" id="PF00903">
    <property type="entry name" value="Glyoxalase"/>
    <property type="match status" value="1"/>
</dbReference>